<dbReference type="RefSeq" id="WP_087007491.1">
    <property type="nucleotide sequence ID" value="NZ_FWFF01000017.1"/>
</dbReference>
<feature type="region of interest" description="Disordered" evidence="1">
    <location>
        <begin position="129"/>
        <end position="155"/>
    </location>
</feature>
<dbReference type="Proteomes" id="UP000196581">
    <property type="component" value="Unassembled WGS sequence"/>
</dbReference>
<proteinExistence type="predicted"/>
<feature type="compositionally biased region" description="Acidic residues" evidence="1">
    <location>
        <begin position="239"/>
        <end position="253"/>
    </location>
</feature>
<feature type="compositionally biased region" description="Pro residues" evidence="1">
    <location>
        <begin position="40"/>
        <end position="53"/>
    </location>
</feature>
<dbReference type="AlphaFoldDB" id="A0A1X6XHK0"/>
<gene>
    <name evidence="2" type="ORF">FM105_09195</name>
</gene>
<reference evidence="3" key="1">
    <citation type="submission" date="2017-02" db="EMBL/GenBank/DDBJ databases">
        <authorList>
            <person name="Dridi B."/>
        </authorList>
    </citation>
    <scope>NUCLEOTIDE SEQUENCE [LARGE SCALE GENOMIC DNA]</scope>
    <source>
        <strain evidence="3">B Co 03.10</strain>
    </source>
</reference>
<feature type="region of interest" description="Disordered" evidence="1">
    <location>
        <begin position="179"/>
        <end position="253"/>
    </location>
</feature>
<sequence length="253" mass="26023">MFRRRRIIVAVLAIIVAAVLTLGVVLAVQAIQSVREGVGSPPPVAESPEPSAPGPVGDAGSGGCPPDTTRVAASTDEDEYEDDEEPVLTIEVKNTHSADCLIDVGTERQEFVIEHEGDTVWSSRYCESTDEDAEGGSNPLVFPAQSGKKTSLDWPRVPVDESCRQTAEAFPAGQYELIVKLGDEESEPAPFTLKGDPADDATDDPGDDAGADAGAGEAVGDAAGEGDGAGEGDAAAGEDAAEAEAEAEEEAAN</sequence>
<accession>A0A1X6XHK0</accession>
<feature type="compositionally biased region" description="Low complexity" evidence="1">
    <location>
        <begin position="211"/>
        <end position="222"/>
    </location>
</feature>
<evidence type="ECO:0000256" key="1">
    <source>
        <dbReference type="SAM" id="MobiDB-lite"/>
    </source>
</evidence>
<evidence type="ECO:0000313" key="3">
    <source>
        <dbReference type="Proteomes" id="UP000196581"/>
    </source>
</evidence>
<protein>
    <submittedName>
        <fullName evidence="2">Putative exported protein</fullName>
    </submittedName>
</protein>
<keyword evidence="3" id="KW-1185">Reference proteome</keyword>
<feature type="compositionally biased region" description="Acidic residues" evidence="1">
    <location>
        <begin position="198"/>
        <end position="210"/>
    </location>
</feature>
<organism evidence="2 3">
    <name type="scientific">Brevibacterium yomogidense</name>
    <dbReference type="NCBI Taxonomy" id="946573"/>
    <lineage>
        <taxon>Bacteria</taxon>
        <taxon>Bacillati</taxon>
        <taxon>Actinomycetota</taxon>
        <taxon>Actinomycetes</taxon>
        <taxon>Micrococcales</taxon>
        <taxon>Brevibacteriaceae</taxon>
        <taxon>Brevibacterium</taxon>
    </lineage>
</organism>
<evidence type="ECO:0000313" key="2">
    <source>
        <dbReference type="EMBL" id="SLM98626.1"/>
    </source>
</evidence>
<feature type="region of interest" description="Disordered" evidence="1">
    <location>
        <begin position="37"/>
        <end position="82"/>
    </location>
</feature>
<name>A0A1X6XHK0_9MICO</name>
<dbReference type="EMBL" id="FWFF01000017">
    <property type="protein sequence ID" value="SLM98626.1"/>
    <property type="molecule type" value="Genomic_DNA"/>
</dbReference>